<dbReference type="InterPro" id="IPR029787">
    <property type="entry name" value="Nucleotide_cyclase"/>
</dbReference>
<dbReference type="PROSITE" id="PS50112">
    <property type="entry name" value="PAS"/>
    <property type="match status" value="1"/>
</dbReference>
<dbReference type="EMBL" id="FXAN01000101">
    <property type="protein sequence ID" value="SMG02461.1"/>
    <property type="molecule type" value="Genomic_DNA"/>
</dbReference>
<reference evidence="4 5" key="1">
    <citation type="submission" date="2017-04" db="EMBL/GenBank/DDBJ databases">
        <authorList>
            <person name="Afonso C.L."/>
            <person name="Miller P.J."/>
            <person name="Scott M.A."/>
            <person name="Spackman E."/>
            <person name="Goraichik I."/>
            <person name="Dimitrov K.M."/>
            <person name="Suarez D.L."/>
            <person name="Swayne D.E."/>
        </authorList>
    </citation>
    <scope>NUCLEOTIDE SEQUENCE [LARGE SCALE GENOMIC DNA]</scope>
    <source>
        <strain evidence="4">LMG 28154</strain>
    </source>
</reference>
<feature type="domain" description="GGDEF" evidence="3">
    <location>
        <begin position="199"/>
        <end position="341"/>
    </location>
</feature>
<dbReference type="CDD" id="cd01948">
    <property type="entry name" value="EAL"/>
    <property type="match status" value="1"/>
</dbReference>
<dbReference type="NCBIfam" id="TIGR00254">
    <property type="entry name" value="GGDEF"/>
    <property type="match status" value="1"/>
</dbReference>
<dbReference type="FunFam" id="3.20.20.450:FF:000001">
    <property type="entry name" value="Cyclic di-GMP phosphodiesterase yahA"/>
    <property type="match status" value="1"/>
</dbReference>
<name>A0A238HAE0_9BURK</name>
<dbReference type="Gene3D" id="3.30.70.270">
    <property type="match status" value="1"/>
</dbReference>
<dbReference type="CDD" id="cd01949">
    <property type="entry name" value="GGDEF"/>
    <property type="match status" value="1"/>
</dbReference>
<gene>
    <name evidence="4" type="ORF">BSIN_5110</name>
</gene>
<feature type="domain" description="EAL" evidence="2">
    <location>
        <begin position="350"/>
        <end position="604"/>
    </location>
</feature>
<evidence type="ECO:0000259" key="2">
    <source>
        <dbReference type="PROSITE" id="PS50883"/>
    </source>
</evidence>
<evidence type="ECO:0000313" key="4">
    <source>
        <dbReference type="EMBL" id="SMG02461.1"/>
    </source>
</evidence>
<sequence length="611" mass="67644">MEAFTNNAPRKGSWRAALRTLRRFAWSGGALMPARAGTPRADDTVQSWLEQTVGAVDFLAHVDRDLRFLYVSDASLRFIGYHRDYLHTLTLRDLIHDEDTAALDTLLARASETGNVEKTTLCLVKSLTYPLDVEVRAVRSRHHGVDGFAIAAFDVSSWRAIEARLTYELHHDPMTGLDNLSALLPELMRAQQAADDGNGCTALLLLDLDDYQRINRALGYDAGDALLRDTAQRLQRLATQGERLARVASDKFAIMLTAATRAAAIDAAQAFARRLQTAIQQPYSYEGQSVHLSASVGIALYPDIRATPWHTQHHSPLLRRADRALAQAKTAGGNALAFHQPTDDPADAERLKLEADLYNGVRNGEFSLHFQPITKSSTGAVVGVEALIRWQHPTHGLVAPATFIPLAESIGLINYLGNWVLKAACMQLVAWDRQGIALQYVAVNVSPQQFRDPRFTQSVRDAIKLTGIDPRRIVLEITESLLMRDPQHAKSLLEEVTELGIRFAVDDFGTGYSSLAYLQRFPLAKLKIDRSFVENLLTSRNDRAIVSAVVGLAQTLELELVAEGVETEAQRALLTEMGCNHIQGWLVCRALPSDELAMRFEAQQLHLHEAA</sequence>
<dbReference type="PROSITE" id="PS50883">
    <property type="entry name" value="EAL"/>
    <property type="match status" value="1"/>
</dbReference>
<protein>
    <submittedName>
        <fullName evidence="4">Diguanylate cyclase/phosphodiesterase (GGDEF &amp; EAL domains) with PAS/PAC sensor(S)</fullName>
    </submittedName>
</protein>
<dbReference type="PROSITE" id="PS50887">
    <property type="entry name" value="GGDEF"/>
    <property type="match status" value="1"/>
</dbReference>
<proteinExistence type="predicted"/>
<dbReference type="Pfam" id="PF00990">
    <property type="entry name" value="GGDEF"/>
    <property type="match status" value="1"/>
</dbReference>
<dbReference type="Gene3D" id="3.30.450.20">
    <property type="entry name" value="PAS domain"/>
    <property type="match status" value="1"/>
</dbReference>
<dbReference type="Proteomes" id="UP000198460">
    <property type="component" value="Unassembled WGS sequence"/>
</dbReference>
<evidence type="ECO:0000259" key="1">
    <source>
        <dbReference type="PROSITE" id="PS50112"/>
    </source>
</evidence>
<dbReference type="InterPro" id="IPR013656">
    <property type="entry name" value="PAS_4"/>
</dbReference>
<dbReference type="Pfam" id="PF08448">
    <property type="entry name" value="PAS_4"/>
    <property type="match status" value="1"/>
</dbReference>
<dbReference type="SUPFAM" id="SSF55785">
    <property type="entry name" value="PYP-like sensor domain (PAS domain)"/>
    <property type="match status" value="1"/>
</dbReference>
<evidence type="ECO:0000259" key="3">
    <source>
        <dbReference type="PROSITE" id="PS50887"/>
    </source>
</evidence>
<dbReference type="InterPro" id="IPR035965">
    <property type="entry name" value="PAS-like_dom_sf"/>
</dbReference>
<dbReference type="PANTHER" id="PTHR44757">
    <property type="entry name" value="DIGUANYLATE CYCLASE DGCP"/>
    <property type="match status" value="1"/>
</dbReference>
<dbReference type="InterPro" id="IPR000160">
    <property type="entry name" value="GGDEF_dom"/>
</dbReference>
<dbReference type="InterPro" id="IPR035919">
    <property type="entry name" value="EAL_sf"/>
</dbReference>
<dbReference type="SUPFAM" id="SSF55073">
    <property type="entry name" value="Nucleotide cyclase"/>
    <property type="match status" value="1"/>
</dbReference>
<dbReference type="SMART" id="SM00052">
    <property type="entry name" value="EAL"/>
    <property type="match status" value="1"/>
</dbReference>
<dbReference type="CDD" id="cd00130">
    <property type="entry name" value="PAS"/>
    <property type="match status" value="1"/>
</dbReference>
<evidence type="ECO:0000313" key="5">
    <source>
        <dbReference type="Proteomes" id="UP000198460"/>
    </source>
</evidence>
<dbReference type="SMART" id="SM00267">
    <property type="entry name" value="GGDEF"/>
    <property type="match status" value="1"/>
</dbReference>
<accession>A0A238HAE0</accession>
<dbReference type="Gene3D" id="3.20.20.450">
    <property type="entry name" value="EAL domain"/>
    <property type="match status" value="1"/>
</dbReference>
<dbReference type="Pfam" id="PF00563">
    <property type="entry name" value="EAL"/>
    <property type="match status" value="1"/>
</dbReference>
<dbReference type="PANTHER" id="PTHR44757:SF2">
    <property type="entry name" value="BIOFILM ARCHITECTURE MAINTENANCE PROTEIN MBAA"/>
    <property type="match status" value="1"/>
</dbReference>
<dbReference type="InterPro" id="IPR043128">
    <property type="entry name" value="Rev_trsase/Diguanyl_cyclase"/>
</dbReference>
<dbReference type="SUPFAM" id="SSF141868">
    <property type="entry name" value="EAL domain-like"/>
    <property type="match status" value="1"/>
</dbReference>
<feature type="domain" description="PAS" evidence="1">
    <location>
        <begin position="41"/>
        <end position="114"/>
    </location>
</feature>
<dbReference type="SMART" id="SM00091">
    <property type="entry name" value="PAS"/>
    <property type="match status" value="1"/>
</dbReference>
<dbReference type="InterPro" id="IPR001633">
    <property type="entry name" value="EAL_dom"/>
</dbReference>
<dbReference type="NCBIfam" id="TIGR00229">
    <property type="entry name" value="sensory_box"/>
    <property type="match status" value="1"/>
</dbReference>
<dbReference type="InterPro" id="IPR052155">
    <property type="entry name" value="Biofilm_reg_signaling"/>
</dbReference>
<dbReference type="AlphaFoldDB" id="A0A238HAE0"/>
<dbReference type="InterPro" id="IPR000014">
    <property type="entry name" value="PAS"/>
</dbReference>
<organism evidence="4 5">
    <name type="scientific">Burkholderia singularis</name>
    <dbReference type="NCBI Taxonomy" id="1503053"/>
    <lineage>
        <taxon>Bacteria</taxon>
        <taxon>Pseudomonadati</taxon>
        <taxon>Pseudomonadota</taxon>
        <taxon>Betaproteobacteria</taxon>
        <taxon>Burkholderiales</taxon>
        <taxon>Burkholderiaceae</taxon>
        <taxon>Burkholderia</taxon>
        <taxon>pseudomallei group</taxon>
    </lineage>
</organism>